<name>A0A1H8QSW0_9FIRM</name>
<comment type="catalytic activity">
    <reaction evidence="11">
        <text>(2S)-2-methylbutanoyl-CoA + malonyl-[ACP] + H(+) = (4S)-4-methyl-3-oxohexanoyl-[ACP] + CO2 + CoA</text>
        <dbReference type="Rhea" id="RHEA:42276"/>
        <dbReference type="Rhea" id="RHEA-COMP:9623"/>
        <dbReference type="Rhea" id="RHEA-COMP:17148"/>
        <dbReference type="ChEBI" id="CHEBI:15378"/>
        <dbReference type="ChEBI" id="CHEBI:16526"/>
        <dbReference type="ChEBI" id="CHEBI:57287"/>
        <dbReference type="ChEBI" id="CHEBI:78449"/>
        <dbReference type="ChEBI" id="CHEBI:88166"/>
        <dbReference type="ChEBI" id="CHEBI:167462"/>
        <dbReference type="EC" id="2.3.1.300"/>
    </reaction>
    <physiologicalReaction direction="left-to-right" evidence="11">
        <dbReference type="Rhea" id="RHEA:42277"/>
    </physiologicalReaction>
</comment>
<accession>A0A1H8QSW0</accession>
<keyword evidence="8 14" id="KW-0511">Multifunctional enzyme</keyword>
<protein>
    <recommendedName>
        <fullName evidence="14">Beta-ketoacyl-[acyl-carrier-protein] synthase III</fullName>
        <shortName evidence="14">Beta-ketoacyl-ACP synthase III</shortName>
        <shortName evidence="14">KAS III</shortName>
        <ecNumber evidence="14">2.3.1.180</ecNumber>
    </recommendedName>
    <alternativeName>
        <fullName evidence="14">3-oxoacyl-[acyl-carrier-protein] synthase 3</fullName>
    </alternativeName>
    <alternativeName>
        <fullName evidence="14">3-oxoacyl-[acyl-carrier-protein] synthase III</fullName>
    </alternativeName>
</protein>
<dbReference type="GO" id="GO:0033818">
    <property type="term" value="F:beta-ketoacyl-acyl-carrier-protein synthase III activity"/>
    <property type="evidence" value="ECO:0007669"/>
    <property type="project" value="UniProtKB-UniRule"/>
</dbReference>
<keyword evidence="6 14" id="KW-0443">Lipid metabolism</keyword>
<evidence type="ECO:0000256" key="8">
    <source>
        <dbReference type="ARBA" id="ARBA00023268"/>
    </source>
</evidence>
<dbReference type="InterPro" id="IPR013747">
    <property type="entry name" value="ACP_syn_III_C"/>
</dbReference>
<dbReference type="UniPathway" id="UPA00094"/>
<dbReference type="EC" id="2.3.1.180" evidence="14"/>
<dbReference type="FunFam" id="3.40.47.10:FF:000004">
    <property type="entry name" value="3-oxoacyl-[acyl-carrier-protein] synthase 3"/>
    <property type="match status" value="1"/>
</dbReference>
<comment type="similarity">
    <text evidence="2 14">Belongs to the thiolase-like superfamily. FabH family.</text>
</comment>
<evidence type="ECO:0000313" key="17">
    <source>
        <dbReference type="EMBL" id="SEO57058.1"/>
    </source>
</evidence>
<dbReference type="SUPFAM" id="SSF53901">
    <property type="entry name" value="Thiolase-like"/>
    <property type="match status" value="1"/>
</dbReference>
<evidence type="ECO:0000256" key="11">
    <source>
        <dbReference type="ARBA" id="ARBA00052407"/>
    </source>
</evidence>
<evidence type="ECO:0000313" key="18">
    <source>
        <dbReference type="Proteomes" id="UP000198847"/>
    </source>
</evidence>
<dbReference type="InterPro" id="IPR016039">
    <property type="entry name" value="Thiolase-like"/>
</dbReference>
<evidence type="ECO:0000259" key="15">
    <source>
        <dbReference type="Pfam" id="PF08541"/>
    </source>
</evidence>
<gene>
    <name evidence="14" type="primary">fabH</name>
    <name evidence="17" type="ORF">SAMN04490178_10341</name>
</gene>
<feature type="domain" description="Beta-ketoacyl-[acyl-carrier-protein] synthase III C-terminal" evidence="15">
    <location>
        <begin position="241"/>
        <end position="330"/>
    </location>
</feature>
<dbReference type="Pfam" id="PF08545">
    <property type="entry name" value="ACP_syn_III"/>
    <property type="match status" value="1"/>
</dbReference>
<keyword evidence="4 14" id="KW-0808">Transferase</keyword>
<keyword evidence="5 14" id="KW-0276">Fatty acid metabolism</keyword>
<keyword evidence="7 14" id="KW-0275">Fatty acid biosynthesis</keyword>
<keyword evidence="14" id="KW-0963">Cytoplasm</keyword>
<reference evidence="17 18" key="1">
    <citation type="submission" date="2016-10" db="EMBL/GenBank/DDBJ databases">
        <authorList>
            <person name="de Groot N.N."/>
        </authorList>
    </citation>
    <scope>NUCLEOTIDE SEQUENCE [LARGE SCALE GENOMIC DNA]</scope>
    <source>
        <strain evidence="17 18">DSM 13305</strain>
    </source>
</reference>
<comment type="catalytic activity">
    <reaction evidence="13">
        <text>3-methylbutanoyl-CoA + malonyl-[ACP] + H(+) = 5-methyl-3-oxohexanoyl-[ACP] + CO2 + CoA</text>
        <dbReference type="Rhea" id="RHEA:42272"/>
        <dbReference type="Rhea" id="RHEA-COMP:9623"/>
        <dbReference type="Rhea" id="RHEA-COMP:9941"/>
        <dbReference type="ChEBI" id="CHEBI:15378"/>
        <dbReference type="ChEBI" id="CHEBI:16526"/>
        <dbReference type="ChEBI" id="CHEBI:57287"/>
        <dbReference type="ChEBI" id="CHEBI:57345"/>
        <dbReference type="ChEBI" id="CHEBI:78449"/>
        <dbReference type="ChEBI" id="CHEBI:78822"/>
        <dbReference type="EC" id="2.3.1.300"/>
    </reaction>
    <physiologicalReaction direction="left-to-right" evidence="13">
        <dbReference type="Rhea" id="RHEA:42273"/>
    </physiologicalReaction>
</comment>
<organism evidence="17 18">
    <name type="scientific">Propionispora vibrioides</name>
    <dbReference type="NCBI Taxonomy" id="112903"/>
    <lineage>
        <taxon>Bacteria</taxon>
        <taxon>Bacillati</taxon>
        <taxon>Bacillota</taxon>
        <taxon>Negativicutes</taxon>
        <taxon>Selenomonadales</taxon>
        <taxon>Sporomusaceae</taxon>
        <taxon>Propionispora</taxon>
    </lineage>
</organism>
<dbReference type="NCBIfam" id="TIGR00747">
    <property type="entry name" value="fabH"/>
    <property type="match status" value="1"/>
</dbReference>
<dbReference type="Gene3D" id="3.40.47.10">
    <property type="match status" value="1"/>
</dbReference>
<dbReference type="GO" id="GO:0006633">
    <property type="term" value="P:fatty acid biosynthetic process"/>
    <property type="evidence" value="ECO:0007669"/>
    <property type="project" value="UniProtKB-UniRule"/>
</dbReference>
<evidence type="ECO:0000256" key="10">
    <source>
        <dbReference type="ARBA" id="ARBA00051096"/>
    </source>
</evidence>
<dbReference type="CDD" id="cd00830">
    <property type="entry name" value="KAS_III"/>
    <property type="match status" value="1"/>
</dbReference>
<evidence type="ECO:0000256" key="13">
    <source>
        <dbReference type="ARBA" id="ARBA00052985"/>
    </source>
</evidence>
<evidence type="ECO:0000256" key="9">
    <source>
        <dbReference type="ARBA" id="ARBA00023315"/>
    </source>
</evidence>
<keyword evidence="18" id="KW-1185">Reference proteome</keyword>
<feature type="domain" description="Beta-ketoacyl-[acyl-carrier-protein] synthase III N-terminal" evidence="16">
    <location>
        <begin position="111"/>
        <end position="189"/>
    </location>
</feature>
<comment type="function">
    <text evidence="14">Catalyzes the condensation reaction of fatty acid synthesis by the addition to an acyl acceptor of two carbons from malonyl-ACP. Catalyzes the first condensation reaction which initiates fatty acid synthesis and may therefore play a role in governing the total rate of fatty acid production. Possesses both acetoacetyl-ACP synthase and acetyl transacylase activities. Its substrate specificity determines the biosynthesis of branched-chain and/or straight-chain of fatty acids.</text>
</comment>
<dbReference type="PANTHER" id="PTHR43091:SF1">
    <property type="entry name" value="BETA-KETOACYL-[ACYL-CARRIER-PROTEIN] SYNTHASE III, CHLOROPLASTIC"/>
    <property type="match status" value="1"/>
</dbReference>
<dbReference type="EMBL" id="FODY01000003">
    <property type="protein sequence ID" value="SEO57058.1"/>
    <property type="molecule type" value="Genomic_DNA"/>
</dbReference>
<comment type="catalytic activity">
    <reaction evidence="12">
        <text>2-methylpropanoyl-CoA + malonyl-[ACP] + H(+) = 4-methyl-3-oxopentanoyl-[ACP] + CO2 + CoA</text>
        <dbReference type="Rhea" id="RHEA:42268"/>
        <dbReference type="Rhea" id="RHEA-COMP:9623"/>
        <dbReference type="Rhea" id="RHEA-COMP:9940"/>
        <dbReference type="ChEBI" id="CHEBI:15378"/>
        <dbReference type="ChEBI" id="CHEBI:16526"/>
        <dbReference type="ChEBI" id="CHEBI:57287"/>
        <dbReference type="ChEBI" id="CHEBI:57338"/>
        <dbReference type="ChEBI" id="CHEBI:78449"/>
        <dbReference type="ChEBI" id="CHEBI:78820"/>
        <dbReference type="EC" id="2.3.1.300"/>
    </reaction>
    <physiologicalReaction direction="left-to-right" evidence="12">
        <dbReference type="Rhea" id="RHEA:42269"/>
    </physiologicalReaction>
</comment>
<feature type="active site" evidence="14">
    <location>
        <position position="117"/>
    </location>
</feature>
<comment type="subunit">
    <text evidence="14">Homodimer.</text>
</comment>
<proteinExistence type="inferred from homology"/>
<evidence type="ECO:0000256" key="1">
    <source>
        <dbReference type="ARBA" id="ARBA00005194"/>
    </source>
</evidence>
<evidence type="ECO:0000256" key="14">
    <source>
        <dbReference type="HAMAP-Rule" id="MF_01815"/>
    </source>
</evidence>
<dbReference type="AlphaFoldDB" id="A0A1H8QSW0"/>
<evidence type="ECO:0000259" key="16">
    <source>
        <dbReference type="Pfam" id="PF08545"/>
    </source>
</evidence>
<comment type="pathway">
    <text evidence="1 14">Lipid metabolism; fatty acid biosynthesis.</text>
</comment>
<dbReference type="PANTHER" id="PTHR43091">
    <property type="entry name" value="3-OXOACYL-[ACYL-CARRIER-PROTEIN] SYNTHASE"/>
    <property type="match status" value="1"/>
</dbReference>
<feature type="active site" evidence="14">
    <location>
        <position position="257"/>
    </location>
</feature>
<evidence type="ECO:0000256" key="5">
    <source>
        <dbReference type="ARBA" id="ARBA00022832"/>
    </source>
</evidence>
<dbReference type="Pfam" id="PF08541">
    <property type="entry name" value="ACP_syn_III_C"/>
    <property type="match status" value="1"/>
</dbReference>
<comment type="catalytic activity">
    <reaction evidence="10">
        <text>malonyl-[ACP] + acetyl-CoA + H(+) = 3-oxobutanoyl-[ACP] + CO2 + CoA</text>
        <dbReference type="Rhea" id="RHEA:12080"/>
        <dbReference type="Rhea" id="RHEA-COMP:9623"/>
        <dbReference type="Rhea" id="RHEA-COMP:9625"/>
        <dbReference type="ChEBI" id="CHEBI:15378"/>
        <dbReference type="ChEBI" id="CHEBI:16526"/>
        <dbReference type="ChEBI" id="CHEBI:57287"/>
        <dbReference type="ChEBI" id="CHEBI:57288"/>
        <dbReference type="ChEBI" id="CHEBI:78449"/>
        <dbReference type="ChEBI" id="CHEBI:78450"/>
        <dbReference type="EC" id="2.3.1.180"/>
    </reaction>
    <physiologicalReaction direction="left-to-right" evidence="10">
        <dbReference type="Rhea" id="RHEA:12081"/>
    </physiologicalReaction>
</comment>
<dbReference type="GO" id="GO:0005737">
    <property type="term" value="C:cytoplasm"/>
    <property type="evidence" value="ECO:0007669"/>
    <property type="project" value="UniProtKB-SubCell"/>
</dbReference>
<dbReference type="InterPro" id="IPR013751">
    <property type="entry name" value="ACP_syn_III_N"/>
</dbReference>
<dbReference type="RefSeq" id="WP_091744021.1">
    <property type="nucleotide sequence ID" value="NZ_FODY01000003.1"/>
</dbReference>
<feature type="active site" evidence="14">
    <location>
        <position position="287"/>
    </location>
</feature>
<dbReference type="HAMAP" id="MF_01815">
    <property type="entry name" value="FabH"/>
    <property type="match status" value="1"/>
</dbReference>
<evidence type="ECO:0000256" key="6">
    <source>
        <dbReference type="ARBA" id="ARBA00023098"/>
    </source>
</evidence>
<keyword evidence="3 14" id="KW-0444">Lipid biosynthesis</keyword>
<dbReference type="InterPro" id="IPR004655">
    <property type="entry name" value="FabH"/>
</dbReference>
<dbReference type="Proteomes" id="UP000198847">
    <property type="component" value="Unassembled WGS sequence"/>
</dbReference>
<dbReference type="NCBIfam" id="NF006829">
    <property type="entry name" value="PRK09352.1"/>
    <property type="match status" value="1"/>
</dbReference>
<keyword evidence="9 14" id="KW-0012">Acyltransferase</keyword>
<feature type="region of interest" description="ACP-binding" evidence="14">
    <location>
        <begin position="258"/>
        <end position="262"/>
    </location>
</feature>
<comment type="subcellular location">
    <subcellularLocation>
        <location evidence="14">Cytoplasm</location>
    </subcellularLocation>
</comment>
<evidence type="ECO:0000256" key="4">
    <source>
        <dbReference type="ARBA" id="ARBA00022679"/>
    </source>
</evidence>
<sequence>MSEQGISVGIVGIGTYVPDKIITNHDLEQMVDTSNEWIVERTGIRERHIAEPDMATSDLAVLAARKALADAGVSAEEINLIIVATATPDMFFPSVACIVQDQLGAVNAAAFDLGAGCTGFVYAVATGSQFIKSGLYKKVLVIGAETLSKVVDWTDRNTCVLFGDGAGAVVLSEVKAGYGILSIDLGSDGSGGEFLKIPAGGTRVPTTEQTVSDRQHYLYMNGSEVFKFAIKVMGEAAVKALDAAGLDHHSVNCLIPHQANIRIIQSAAKRLKLPMEKVMVNVDKYGNTSAASIPLALEEALKSCRIQQDDIVVLVGFGAGLTWGACVIKWCKEEKTIV</sequence>
<dbReference type="STRING" id="112903.SAMN04490178_10341"/>
<evidence type="ECO:0000256" key="12">
    <source>
        <dbReference type="ARBA" id="ARBA00052467"/>
    </source>
</evidence>
<dbReference type="GO" id="GO:0004315">
    <property type="term" value="F:3-oxoacyl-[acyl-carrier-protein] synthase activity"/>
    <property type="evidence" value="ECO:0007669"/>
    <property type="project" value="InterPro"/>
</dbReference>
<evidence type="ECO:0000256" key="7">
    <source>
        <dbReference type="ARBA" id="ARBA00023160"/>
    </source>
</evidence>
<comment type="domain">
    <text evidence="14">The last Arg residue of the ACP-binding site is essential for the weak association between ACP/AcpP and FabH.</text>
</comment>
<evidence type="ECO:0000256" key="2">
    <source>
        <dbReference type="ARBA" id="ARBA00008642"/>
    </source>
</evidence>
<dbReference type="OrthoDB" id="9815506at2"/>
<evidence type="ECO:0000256" key="3">
    <source>
        <dbReference type="ARBA" id="ARBA00022516"/>
    </source>
</evidence>